<dbReference type="Gene3D" id="1.10.287.470">
    <property type="entry name" value="Helix hairpin bin"/>
    <property type="match status" value="1"/>
</dbReference>
<dbReference type="InterPro" id="IPR029016">
    <property type="entry name" value="GAF-like_dom_sf"/>
</dbReference>
<dbReference type="Gene3D" id="2.40.50.100">
    <property type="match status" value="1"/>
</dbReference>
<sequence length="671" mass="74863">MPPSPLSDPPDAAAAALREIHELIATIAHTGEGDATTEVFYDTLLENCVQATAAIGGAVWYQDVDSGFFKTVRELNFPPTLFNDFQSEEAHAGQLAEVCRTGEPQGLPYSTTAPDSGDAPHSPDYLLLLCPVPVDIDSKWIVELVLRRTISPSAQQGHLRFLSAVSEIAADFHRHAELRTLRGNEERWQELYRLSIDVHQGLSVDETAYAITNGSRPLLECDRVSVLQRRGGRCRLLSVSGVDQIESRSLSVRRLESLAEAAIATREPLWYTENGDPLPPQIERPLEDYLNEAHMRQLAVIPMFQARESSETNTAPAFAAIVVEWKRAHDLDDVARKRSLRVAHVCESALARALMLRGLPFSGWLLRRRKTTLATPRRWFKRLFFAAILITGLTLLGMLPRPFTVSGLGELQPRNEQRIFAVSDGEVEKLHVQHGDDCAVGELLVTMTNSQLDFDLKQVGGELQTTRTRLTSVRAAYLGIDRSLTQSNQRYEELTAEEQELQEKIDSLNKQYQILLDQKQRLEIRSPLDGRVLTWDAEQLLQARPVRQGQALLTVANLNGPWRVELHVSEEDVGYLIAAQDELGAELPVSFLLESDPSVTYTGRLETTSLSTSFDEWDAAGMAVTIVIDEGQQIPLRPGARVRAKIAGGERSLAFVCLHDLYAAVQRWLLF</sequence>
<dbReference type="PANTHER" id="PTHR30097:SF4">
    <property type="entry name" value="SLR6042 PROTEIN"/>
    <property type="match status" value="1"/>
</dbReference>
<dbReference type="EMBL" id="CP036276">
    <property type="protein sequence ID" value="QDU44859.1"/>
    <property type="molecule type" value="Genomic_DNA"/>
</dbReference>
<name>A0A517ZQT6_9PLAN</name>
<keyword evidence="1" id="KW-0813">Transport</keyword>
<evidence type="ECO:0000313" key="4">
    <source>
        <dbReference type="Proteomes" id="UP000319383"/>
    </source>
</evidence>
<protein>
    <submittedName>
        <fullName evidence="3">HlyD family secretion protein</fullName>
    </submittedName>
</protein>
<keyword evidence="2" id="KW-0175">Coiled coil</keyword>
<gene>
    <name evidence="3" type="ORF">Mal52_33450</name>
</gene>
<evidence type="ECO:0000256" key="1">
    <source>
        <dbReference type="ARBA" id="ARBA00022448"/>
    </source>
</evidence>
<organism evidence="3 4">
    <name type="scientific">Symmachiella dynata</name>
    <dbReference type="NCBI Taxonomy" id="2527995"/>
    <lineage>
        <taxon>Bacteria</taxon>
        <taxon>Pseudomonadati</taxon>
        <taxon>Planctomycetota</taxon>
        <taxon>Planctomycetia</taxon>
        <taxon>Planctomycetales</taxon>
        <taxon>Planctomycetaceae</taxon>
        <taxon>Symmachiella</taxon>
    </lineage>
</organism>
<dbReference type="KEGG" id="sdyn:Mal52_33450"/>
<accession>A0A517ZQT6</accession>
<dbReference type="SUPFAM" id="SSF111369">
    <property type="entry name" value="HlyD-like secretion proteins"/>
    <property type="match status" value="1"/>
</dbReference>
<dbReference type="GO" id="GO:0060003">
    <property type="term" value="P:copper ion export"/>
    <property type="evidence" value="ECO:0007669"/>
    <property type="project" value="TreeGrafter"/>
</dbReference>
<feature type="coiled-coil region" evidence="2">
    <location>
        <begin position="484"/>
        <end position="525"/>
    </location>
</feature>
<dbReference type="Gene3D" id="2.40.30.170">
    <property type="match status" value="1"/>
</dbReference>
<dbReference type="PANTHER" id="PTHR30097">
    <property type="entry name" value="CATION EFFLUX SYSTEM PROTEIN CUSB"/>
    <property type="match status" value="1"/>
</dbReference>
<dbReference type="RefSeq" id="WP_145377147.1">
    <property type="nucleotide sequence ID" value="NZ_CP036276.1"/>
</dbReference>
<dbReference type="GO" id="GO:0015679">
    <property type="term" value="P:plasma membrane copper ion transport"/>
    <property type="evidence" value="ECO:0007669"/>
    <property type="project" value="TreeGrafter"/>
</dbReference>
<dbReference type="SUPFAM" id="SSF55781">
    <property type="entry name" value="GAF domain-like"/>
    <property type="match status" value="1"/>
</dbReference>
<dbReference type="GO" id="GO:0030313">
    <property type="term" value="C:cell envelope"/>
    <property type="evidence" value="ECO:0007669"/>
    <property type="project" value="TreeGrafter"/>
</dbReference>
<evidence type="ECO:0000256" key="2">
    <source>
        <dbReference type="SAM" id="Coils"/>
    </source>
</evidence>
<evidence type="ECO:0000313" key="3">
    <source>
        <dbReference type="EMBL" id="QDU44859.1"/>
    </source>
</evidence>
<keyword evidence="4" id="KW-1185">Reference proteome</keyword>
<dbReference type="Gene3D" id="3.30.450.40">
    <property type="match status" value="1"/>
</dbReference>
<reference evidence="3 4" key="1">
    <citation type="submission" date="2019-02" db="EMBL/GenBank/DDBJ databases">
        <title>Deep-cultivation of Planctomycetes and their phenomic and genomic characterization uncovers novel biology.</title>
        <authorList>
            <person name="Wiegand S."/>
            <person name="Jogler M."/>
            <person name="Boedeker C."/>
            <person name="Pinto D."/>
            <person name="Vollmers J."/>
            <person name="Rivas-Marin E."/>
            <person name="Kohn T."/>
            <person name="Peeters S.H."/>
            <person name="Heuer A."/>
            <person name="Rast P."/>
            <person name="Oberbeckmann S."/>
            <person name="Bunk B."/>
            <person name="Jeske O."/>
            <person name="Meyerdierks A."/>
            <person name="Storesund J.E."/>
            <person name="Kallscheuer N."/>
            <person name="Luecker S."/>
            <person name="Lage O.M."/>
            <person name="Pohl T."/>
            <person name="Merkel B.J."/>
            <person name="Hornburger P."/>
            <person name="Mueller R.-W."/>
            <person name="Bruemmer F."/>
            <person name="Labrenz M."/>
            <person name="Spormann A.M."/>
            <person name="Op den Camp H."/>
            <person name="Overmann J."/>
            <person name="Amann R."/>
            <person name="Jetten M.S.M."/>
            <person name="Mascher T."/>
            <person name="Medema M.H."/>
            <person name="Devos D.P."/>
            <person name="Kaster A.-K."/>
            <person name="Ovreas L."/>
            <person name="Rohde M."/>
            <person name="Galperin M.Y."/>
            <person name="Jogler C."/>
        </authorList>
    </citation>
    <scope>NUCLEOTIDE SEQUENCE [LARGE SCALE GENOMIC DNA]</scope>
    <source>
        <strain evidence="3 4">Mal52</strain>
    </source>
</reference>
<dbReference type="Proteomes" id="UP000319383">
    <property type="component" value="Chromosome"/>
</dbReference>
<dbReference type="InterPro" id="IPR051909">
    <property type="entry name" value="MFP_Cation_Efflux"/>
</dbReference>
<proteinExistence type="predicted"/>
<dbReference type="AlphaFoldDB" id="A0A517ZQT6"/>